<evidence type="ECO:0000313" key="1">
    <source>
        <dbReference type="EMBL" id="HIS36568.1"/>
    </source>
</evidence>
<accession>A0A9D1EZ49</accession>
<proteinExistence type="predicted"/>
<dbReference type="AlphaFoldDB" id="A0A9D1EZ49"/>
<organism evidence="1 2">
    <name type="scientific">Candidatus Scatousia excrementigallinarum</name>
    <dbReference type="NCBI Taxonomy" id="2840935"/>
    <lineage>
        <taxon>Bacteria</taxon>
        <taxon>Candidatus Scatousia</taxon>
    </lineage>
</organism>
<sequence length="226" mass="25091">MKTPALMKNLSESCSKKFDVFKNIILEKYGEQPGKMLVHTGVLGWILSSLAQVGAVVFNDKISPEQKVFLIPQEIADAAVNILSFYVITNSVKAIASKLVKTGKLTTPDIRNYLKKTGIKIPKKSSDVSPIGKWDFDITKLANFDEIADKFKPFKNGVDVAASMAGSIISCNLVTPILRNEYASRRQKEMLTKMHGNQVKNLEFPKGISMSEYQRRAYAKSSALKV</sequence>
<name>A0A9D1EZ49_9BACT</name>
<reference evidence="1" key="1">
    <citation type="submission" date="2020-10" db="EMBL/GenBank/DDBJ databases">
        <authorList>
            <person name="Gilroy R."/>
        </authorList>
    </citation>
    <scope>NUCLEOTIDE SEQUENCE</scope>
    <source>
        <strain evidence="1">6276</strain>
    </source>
</reference>
<evidence type="ECO:0000313" key="2">
    <source>
        <dbReference type="Proteomes" id="UP000823928"/>
    </source>
</evidence>
<dbReference type="Proteomes" id="UP000823928">
    <property type="component" value="Unassembled WGS sequence"/>
</dbReference>
<reference evidence="1" key="2">
    <citation type="journal article" date="2021" name="PeerJ">
        <title>Extensive microbial diversity within the chicken gut microbiome revealed by metagenomics and culture.</title>
        <authorList>
            <person name="Gilroy R."/>
            <person name="Ravi A."/>
            <person name="Getino M."/>
            <person name="Pursley I."/>
            <person name="Horton D.L."/>
            <person name="Alikhan N.F."/>
            <person name="Baker D."/>
            <person name="Gharbi K."/>
            <person name="Hall N."/>
            <person name="Watson M."/>
            <person name="Adriaenssens E.M."/>
            <person name="Foster-Nyarko E."/>
            <person name="Jarju S."/>
            <person name="Secka A."/>
            <person name="Antonio M."/>
            <person name="Oren A."/>
            <person name="Chaudhuri R.R."/>
            <person name="La Ragione R."/>
            <person name="Hildebrand F."/>
            <person name="Pallen M.J."/>
        </authorList>
    </citation>
    <scope>NUCLEOTIDE SEQUENCE</scope>
    <source>
        <strain evidence="1">6276</strain>
    </source>
</reference>
<dbReference type="EMBL" id="DVIU01000159">
    <property type="protein sequence ID" value="HIS36568.1"/>
    <property type="molecule type" value="Genomic_DNA"/>
</dbReference>
<gene>
    <name evidence="1" type="ORF">IAC10_08065</name>
</gene>
<protein>
    <submittedName>
        <fullName evidence="1">Uncharacterized protein</fullName>
    </submittedName>
</protein>
<comment type="caution">
    <text evidence="1">The sequence shown here is derived from an EMBL/GenBank/DDBJ whole genome shotgun (WGS) entry which is preliminary data.</text>
</comment>